<evidence type="ECO:0000313" key="1">
    <source>
        <dbReference type="EMBL" id="RBP48182.1"/>
    </source>
</evidence>
<comment type="caution">
    <text evidence="1">The sequence shown here is derived from an EMBL/GenBank/DDBJ whole genome shotgun (WGS) entry which is preliminary data.</text>
</comment>
<protein>
    <submittedName>
        <fullName evidence="1">Uncharacterized protein</fullName>
    </submittedName>
</protein>
<dbReference type="RefSeq" id="WP_113957053.1">
    <property type="nucleotide sequence ID" value="NZ_QNRR01000001.1"/>
</dbReference>
<dbReference type="EMBL" id="QNRR01000001">
    <property type="protein sequence ID" value="RBP48182.1"/>
    <property type="molecule type" value="Genomic_DNA"/>
</dbReference>
<organism evidence="1 2">
    <name type="scientific">Roseimicrobium gellanilyticum</name>
    <dbReference type="NCBI Taxonomy" id="748857"/>
    <lineage>
        <taxon>Bacteria</taxon>
        <taxon>Pseudomonadati</taxon>
        <taxon>Verrucomicrobiota</taxon>
        <taxon>Verrucomicrobiia</taxon>
        <taxon>Verrucomicrobiales</taxon>
        <taxon>Verrucomicrobiaceae</taxon>
        <taxon>Roseimicrobium</taxon>
    </lineage>
</organism>
<dbReference type="Proteomes" id="UP000253426">
    <property type="component" value="Unassembled WGS sequence"/>
</dbReference>
<sequence length="65" mass="7146">MVTTIEGVVMLLQLLDLQHPNMVPHEFESGPNKIGSDALTFEQPVAHVRQQADERGGSLLRFSCG</sequence>
<reference evidence="1 2" key="1">
    <citation type="submission" date="2018-06" db="EMBL/GenBank/DDBJ databases">
        <title>Genomic Encyclopedia of Type Strains, Phase IV (KMG-IV): sequencing the most valuable type-strain genomes for metagenomic binning, comparative biology and taxonomic classification.</title>
        <authorList>
            <person name="Goeker M."/>
        </authorList>
    </citation>
    <scope>NUCLEOTIDE SEQUENCE [LARGE SCALE GENOMIC DNA]</scope>
    <source>
        <strain evidence="1 2">DSM 25532</strain>
    </source>
</reference>
<gene>
    <name evidence="1" type="ORF">DES53_101982</name>
</gene>
<keyword evidence="2" id="KW-1185">Reference proteome</keyword>
<accession>A0A366HV85</accession>
<evidence type="ECO:0000313" key="2">
    <source>
        <dbReference type="Proteomes" id="UP000253426"/>
    </source>
</evidence>
<name>A0A366HV85_9BACT</name>
<dbReference type="AlphaFoldDB" id="A0A366HV85"/>
<proteinExistence type="predicted"/>